<name>A0A2N3HNJ8_9FLAO</name>
<dbReference type="AlphaFoldDB" id="A0A2N3HNJ8"/>
<comment type="caution">
    <text evidence="2">The sequence shown here is derived from an EMBL/GenBank/DDBJ whole genome shotgun (WGS) entry which is preliminary data.</text>
</comment>
<dbReference type="SUPFAM" id="SSF55729">
    <property type="entry name" value="Acyl-CoA N-acyltransferases (Nat)"/>
    <property type="match status" value="1"/>
</dbReference>
<protein>
    <submittedName>
        <fullName evidence="2">GNAT family N-acetyltransferase</fullName>
    </submittedName>
</protein>
<feature type="domain" description="N-acetyltransferase" evidence="1">
    <location>
        <begin position="2"/>
        <end position="163"/>
    </location>
</feature>
<dbReference type="EMBL" id="PJEO01000011">
    <property type="protein sequence ID" value="PKQ46525.1"/>
    <property type="molecule type" value="Genomic_DNA"/>
</dbReference>
<sequence>MIKIKPATTKSDFECISKLAHEIWHEHYPAIISLEQIAYMLEKFNSVTAIDNQTKTGSQFFYMTYNDVPVGYAAIKKESDFLFLEKLYILEGYRGKKMATAAIQFMEAFANYLSISKIKLNVNKYNVNSILAYKKMGFVETKSMVTDIGNGFVMDDYEMEKVF</sequence>
<proteinExistence type="predicted"/>
<gene>
    <name evidence="2" type="ORF">CSW08_01815</name>
</gene>
<organism evidence="2 3">
    <name type="scientific">Confluentibacter flavum</name>
    <dbReference type="NCBI Taxonomy" id="1909700"/>
    <lineage>
        <taxon>Bacteria</taxon>
        <taxon>Pseudomonadati</taxon>
        <taxon>Bacteroidota</taxon>
        <taxon>Flavobacteriia</taxon>
        <taxon>Flavobacteriales</taxon>
        <taxon>Flavobacteriaceae</taxon>
        <taxon>Confluentibacter</taxon>
    </lineage>
</organism>
<evidence type="ECO:0000259" key="1">
    <source>
        <dbReference type="PROSITE" id="PS51186"/>
    </source>
</evidence>
<dbReference type="Pfam" id="PF00583">
    <property type="entry name" value="Acetyltransf_1"/>
    <property type="match status" value="1"/>
</dbReference>
<dbReference type="InterPro" id="IPR000182">
    <property type="entry name" value="GNAT_dom"/>
</dbReference>
<dbReference type="Proteomes" id="UP000233435">
    <property type="component" value="Unassembled WGS sequence"/>
</dbReference>
<dbReference type="CDD" id="cd04301">
    <property type="entry name" value="NAT_SF"/>
    <property type="match status" value="1"/>
</dbReference>
<reference evidence="2 3" key="1">
    <citation type="submission" date="2017-12" db="EMBL/GenBank/DDBJ databases">
        <title>Confluentibacter flavum sp. nov., isolated from the saline lake.</title>
        <authorList>
            <person name="Yu L."/>
        </authorList>
    </citation>
    <scope>NUCLEOTIDE SEQUENCE [LARGE SCALE GENOMIC DNA]</scope>
    <source>
        <strain evidence="2 3">3B</strain>
    </source>
</reference>
<keyword evidence="2" id="KW-0808">Transferase</keyword>
<dbReference type="InterPro" id="IPR016181">
    <property type="entry name" value="Acyl_CoA_acyltransferase"/>
</dbReference>
<dbReference type="PROSITE" id="PS51186">
    <property type="entry name" value="GNAT"/>
    <property type="match status" value="1"/>
</dbReference>
<accession>A0A2N3HNJ8</accession>
<keyword evidence="3" id="KW-1185">Reference proteome</keyword>
<dbReference type="OrthoDB" id="9800604at2"/>
<dbReference type="Gene3D" id="3.40.630.30">
    <property type="match status" value="1"/>
</dbReference>
<evidence type="ECO:0000313" key="3">
    <source>
        <dbReference type="Proteomes" id="UP000233435"/>
    </source>
</evidence>
<dbReference type="GO" id="GO:0016747">
    <property type="term" value="F:acyltransferase activity, transferring groups other than amino-acyl groups"/>
    <property type="evidence" value="ECO:0007669"/>
    <property type="project" value="InterPro"/>
</dbReference>
<evidence type="ECO:0000313" key="2">
    <source>
        <dbReference type="EMBL" id="PKQ46525.1"/>
    </source>
</evidence>
<dbReference type="RefSeq" id="WP_106658206.1">
    <property type="nucleotide sequence ID" value="NZ_PJEO01000011.1"/>
</dbReference>